<keyword evidence="1" id="KW-0812">Transmembrane</keyword>
<evidence type="ECO:0000313" key="2">
    <source>
        <dbReference type="EMBL" id="CAF1934357.1"/>
    </source>
</evidence>
<keyword evidence="1" id="KW-1133">Transmembrane helix</keyword>
<name>A0A816LLG7_BRANA</name>
<reference evidence="2" key="1">
    <citation type="submission" date="2021-01" db="EMBL/GenBank/DDBJ databases">
        <authorList>
            <consortium name="Genoscope - CEA"/>
            <person name="William W."/>
        </authorList>
    </citation>
    <scope>NUCLEOTIDE SEQUENCE</scope>
</reference>
<proteinExistence type="predicted"/>
<accession>A0A816LLG7</accession>
<keyword evidence="1" id="KW-0472">Membrane</keyword>
<evidence type="ECO:0000256" key="1">
    <source>
        <dbReference type="SAM" id="Phobius"/>
    </source>
</evidence>
<sequence>MHGGLLFMFCILKLCSRTTFTLLVLFFWVSVCTQKSCLIEFFFVEQIIKFDKVKIYK</sequence>
<organism evidence="2">
    <name type="scientific">Brassica napus</name>
    <name type="common">Rape</name>
    <dbReference type="NCBI Taxonomy" id="3708"/>
    <lineage>
        <taxon>Eukaryota</taxon>
        <taxon>Viridiplantae</taxon>
        <taxon>Streptophyta</taxon>
        <taxon>Embryophyta</taxon>
        <taxon>Tracheophyta</taxon>
        <taxon>Spermatophyta</taxon>
        <taxon>Magnoliopsida</taxon>
        <taxon>eudicotyledons</taxon>
        <taxon>Gunneridae</taxon>
        <taxon>Pentapetalae</taxon>
        <taxon>rosids</taxon>
        <taxon>malvids</taxon>
        <taxon>Brassicales</taxon>
        <taxon>Brassicaceae</taxon>
        <taxon>Brassiceae</taxon>
        <taxon>Brassica</taxon>
    </lineage>
</organism>
<feature type="non-terminal residue" evidence="2">
    <location>
        <position position="57"/>
    </location>
</feature>
<feature type="transmembrane region" description="Helical" evidence="1">
    <location>
        <begin position="6"/>
        <end position="29"/>
    </location>
</feature>
<protein>
    <submittedName>
        <fullName evidence="2">(rape) hypothetical protein</fullName>
    </submittedName>
</protein>
<dbReference type="EMBL" id="HG994369">
    <property type="protein sequence ID" value="CAF1934357.1"/>
    <property type="molecule type" value="Genomic_DNA"/>
</dbReference>
<gene>
    <name evidence="2" type="ORF">DARMORV10_C05P51300.1</name>
</gene>
<dbReference type="AlphaFoldDB" id="A0A816LLG7"/>
<dbReference type="Proteomes" id="UP001295469">
    <property type="component" value="Chromosome C05"/>
</dbReference>